<evidence type="ECO:0000256" key="3">
    <source>
        <dbReference type="ARBA" id="ARBA00022741"/>
    </source>
</evidence>
<dbReference type="InterPro" id="IPR014017">
    <property type="entry name" value="DNA_helicase_UvrD-like_C"/>
</dbReference>
<evidence type="ECO:0000256" key="11">
    <source>
        <dbReference type="ARBA" id="ARBA00034617"/>
    </source>
</evidence>
<evidence type="ECO:0000256" key="12">
    <source>
        <dbReference type="ARBA" id="ARBA00034808"/>
    </source>
</evidence>
<name>A0A1I0TZB0_9GAMM</name>
<dbReference type="Pfam" id="PF00580">
    <property type="entry name" value="UvrD-helicase"/>
    <property type="match status" value="1"/>
</dbReference>
<dbReference type="Pfam" id="PF13361">
    <property type="entry name" value="UvrD_C"/>
    <property type="match status" value="1"/>
</dbReference>
<evidence type="ECO:0000256" key="13">
    <source>
        <dbReference type="ARBA" id="ARBA00034923"/>
    </source>
</evidence>
<dbReference type="RefSeq" id="WP_044405767.1">
    <property type="nucleotide sequence ID" value="NZ_AP022213.1"/>
</dbReference>
<keyword evidence="2" id="KW-0235">DNA replication</keyword>
<evidence type="ECO:0000256" key="6">
    <source>
        <dbReference type="ARBA" id="ARBA00022806"/>
    </source>
</evidence>
<reference evidence="19 22" key="1">
    <citation type="submission" date="2019-12" db="EMBL/GenBank/DDBJ databases">
        <title>complete genome sequences of Pseudomonas otitidis str. WP8-S17-CRE-03 isolated from wastewater treatment plant effluent.</title>
        <authorList>
            <person name="Sekizuka T."/>
            <person name="Itokawa K."/>
            <person name="Yatsu K."/>
            <person name="Inamine Y."/>
            <person name="Kuroda M."/>
        </authorList>
    </citation>
    <scope>NUCLEOTIDE SEQUENCE [LARGE SCALE GENOMIC DNA]</scope>
    <source>
        <strain evidence="19 22">WP8-S17-CRE-03</strain>
    </source>
</reference>
<keyword evidence="5 16" id="KW-0378">Hydrolase</keyword>
<keyword evidence="8" id="KW-0238">DNA-binding</keyword>
<evidence type="ECO:0000313" key="21">
    <source>
        <dbReference type="Proteomes" id="UP000461288"/>
    </source>
</evidence>
<dbReference type="NCBIfam" id="NF008743">
    <property type="entry name" value="PRK11773.1"/>
    <property type="match status" value="1"/>
</dbReference>
<dbReference type="InterPro" id="IPR014016">
    <property type="entry name" value="UvrD-like_ATP-bd"/>
</dbReference>
<gene>
    <name evidence="20" type="primary">uvrD</name>
    <name evidence="20" type="synonym">mutU</name>
    <name evidence="20" type="synonym">recL</name>
    <name evidence="20" type="ORF">GO594_23655</name>
    <name evidence="19" type="ORF">WP8S17C03_55060</name>
</gene>
<evidence type="ECO:0000256" key="15">
    <source>
        <dbReference type="ARBA" id="ARBA00074869"/>
    </source>
</evidence>
<keyword evidence="10" id="KW-0413">Isomerase</keyword>
<organism evidence="20 21">
    <name type="scientific">Metapseudomonas otitidis</name>
    <dbReference type="NCBI Taxonomy" id="319939"/>
    <lineage>
        <taxon>Bacteria</taxon>
        <taxon>Pseudomonadati</taxon>
        <taxon>Pseudomonadota</taxon>
        <taxon>Gammaproteobacteria</taxon>
        <taxon>Pseudomonadales</taxon>
        <taxon>Pseudomonadaceae</taxon>
        <taxon>Metapseudomonas</taxon>
    </lineage>
</organism>
<dbReference type="EMBL" id="AP022213">
    <property type="protein sequence ID" value="BBT19457.1"/>
    <property type="molecule type" value="Genomic_DNA"/>
</dbReference>
<dbReference type="AlphaFoldDB" id="A0A1I0TZB0"/>
<dbReference type="InterPro" id="IPR005753">
    <property type="entry name" value="DNA_helicase_ATP-dep_UvrD"/>
</dbReference>
<dbReference type="GO" id="GO:0043138">
    <property type="term" value="F:3'-5' DNA helicase activity"/>
    <property type="evidence" value="ECO:0007669"/>
    <property type="project" value="UniProtKB-EC"/>
</dbReference>
<dbReference type="InterPro" id="IPR000212">
    <property type="entry name" value="DNA_helicase_UvrD/REP"/>
</dbReference>
<dbReference type="GO" id="GO:0016787">
    <property type="term" value="F:hydrolase activity"/>
    <property type="evidence" value="ECO:0007669"/>
    <property type="project" value="UniProtKB-UniRule"/>
</dbReference>
<dbReference type="InterPro" id="IPR013986">
    <property type="entry name" value="DExx_box_DNA_helicase_dom_sf"/>
</dbReference>
<dbReference type="GO" id="GO:0003677">
    <property type="term" value="F:DNA binding"/>
    <property type="evidence" value="ECO:0007669"/>
    <property type="project" value="UniProtKB-KW"/>
</dbReference>
<dbReference type="GO" id="GO:0033202">
    <property type="term" value="C:DNA helicase complex"/>
    <property type="evidence" value="ECO:0007669"/>
    <property type="project" value="TreeGrafter"/>
</dbReference>
<keyword evidence="4" id="KW-0227">DNA damage</keyword>
<keyword evidence="9" id="KW-0234">DNA repair</keyword>
<keyword evidence="6 16" id="KW-0347">Helicase</keyword>
<dbReference type="Gene3D" id="1.10.10.160">
    <property type="match status" value="1"/>
</dbReference>
<comment type="catalytic activity">
    <reaction evidence="11">
        <text>Couples ATP hydrolysis with the unwinding of duplex DNA by translocating in the 3'-5' direction.</text>
        <dbReference type="EC" id="5.6.2.4"/>
    </reaction>
</comment>
<dbReference type="CDD" id="cd18807">
    <property type="entry name" value="SF1_C_UvrD"/>
    <property type="match status" value="1"/>
</dbReference>
<dbReference type="GO" id="GO:0000725">
    <property type="term" value="P:recombinational repair"/>
    <property type="evidence" value="ECO:0007669"/>
    <property type="project" value="TreeGrafter"/>
</dbReference>
<dbReference type="PANTHER" id="PTHR11070:SF2">
    <property type="entry name" value="ATP-DEPENDENT DNA HELICASE SRS2"/>
    <property type="match status" value="1"/>
</dbReference>
<dbReference type="Gene3D" id="1.10.486.10">
    <property type="entry name" value="PCRA, domain 4"/>
    <property type="match status" value="1"/>
</dbReference>
<keyword evidence="7 16" id="KW-0067">ATP-binding</keyword>
<dbReference type="GO" id="GO:0005524">
    <property type="term" value="F:ATP binding"/>
    <property type="evidence" value="ECO:0007669"/>
    <property type="project" value="UniProtKB-UniRule"/>
</dbReference>
<dbReference type="EMBL" id="WTFN01000077">
    <property type="protein sequence ID" value="MWK58991.1"/>
    <property type="molecule type" value="Genomic_DNA"/>
</dbReference>
<evidence type="ECO:0000256" key="14">
    <source>
        <dbReference type="ARBA" id="ARBA00048988"/>
    </source>
</evidence>
<evidence type="ECO:0000313" key="22">
    <source>
        <dbReference type="Proteomes" id="UP000515591"/>
    </source>
</evidence>
<dbReference type="CDD" id="cd17932">
    <property type="entry name" value="DEXQc_UvrD"/>
    <property type="match status" value="1"/>
</dbReference>
<dbReference type="Proteomes" id="UP000515591">
    <property type="component" value="Chromosome"/>
</dbReference>
<dbReference type="FunFam" id="1.10.486.10:FF:000001">
    <property type="entry name" value="DNA helicase"/>
    <property type="match status" value="1"/>
</dbReference>
<comment type="catalytic activity">
    <reaction evidence="14">
        <text>ATP + H2O = ADP + phosphate + H(+)</text>
        <dbReference type="Rhea" id="RHEA:13065"/>
        <dbReference type="ChEBI" id="CHEBI:15377"/>
        <dbReference type="ChEBI" id="CHEBI:15378"/>
        <dbReference type="ChEBI" id="CHEBI:30616"/>
        <dbReference type="ChEBI" id="CHEBI:43474"/>
        <dbReference type="ChEBI" id="CHEBI:456216"/>
        <dbReference type="EC" id="5.6.2.4"/>
    </reaction>
</comment>
<dbReference type="Pfam" id="PF21196">
    <property type="entry name" value="PcrA_UvrD_tudor"/>
    <property type="match status" value="1"/>
</dbReference>
<dbReference type="Proteomes" id="UP000461288">
    <property type="component" value="Unassembled WGS sequence"/>
</dbReference>
<feature type="domain" description="UvrD-like helicase C-terminal" evidence="18">
    <location>
        <begin position="289"/>
        <end position="566"/>
    </location>
</feature>
<reference evidence="20 21" key="2">
    <citation type="submission" date="2019-12" db="EMBL/GenBank/DDBJ databases">
        <title>Draft genome sequence of Pseudomonas otitidis recovered from a chicken carcass.</title>
        <authorList>
            <person name="Vieira T.R."/>
            <person name="Oliviera E.F.C."/>
            <person name="Silva N.M.V."/>
            <person name="Sambrano G.E."/>
            <person name="Cibulski S.P."/>
            <person name="Cardoso M.R.I."/>
        </authorList>
    </citation>
    <scope>NUCLEOTIDE SEQUENCE [LARGE SCALE GENOMIC DNA]</scope>
    <source>
        <strain evidence="20 21">25_K</strain>
    </source>
</reference>
<evidence type="ECO:0000259" key="18">
    <source>
        <dbReference type="PROSITE" id="PS51217"/>
    </source>
</evidence>
<dbReference type="FunFam" id="1.10.10.160:FF:000002">
    <property type="entry name" value="DNA helicase"/>
    <property type="match status" value="1"/>
</dbReference>
<evidence type="ECO:0000256" key="1">
    <source>
        <dbReference type="ARBA" id="ARBA00009922"/>
    </source>
</evidence>
<dbReference type="SUPFAM" id="SSF52540">
    <property type="entry name" value="P-loop containing nucleoside triphosphate hydrolases"/>
    <property type="match status" value="1"/>
</dbReference>
<dbReference type="GO" id="GO:0042802">
    <property type="term" value="F:identical protein binding"/>
    <property type="evidence" value="ECO:0007669"/>
    <property type="project" value="UniProtKB-ARBA"/>
</dbReference>
<evidence type="ECO:0000259" key="17">
    <source>
        <dbReference type="PROSITE" id="PS51198"/>
    </source>
</evidence>
<feature type="domain" description="UvrD-like helicase ATP-binding" evidence="17">
    <location>
        <begin position="10"/>
        <end position="288"/>
    </location>
</feature>
<evidence type="ECO:0000313" key="19">
    <source>
        <dbReference type="EMBL" id="BBT19457.1"/>
    </source>
</evidence>
<dbReference type="InterPro" id="IPR027417">
    <property type="entry name" value="P-loop_NTPase"/>
</dbReference>
<keyword evidence="3 16" id="KW-0547">Nucleotide-binding</keyword>
<dbReference type="EC" id="5.6.2.4" evidence="12"/>
<evidence type="ECO:0000256" key="9">
    <source>
        <dbReference type="ARBA" id="ARBA00023204"/>
    </source>
</evidence>
<dbReference type="GO" id="GO:0006260">
    <property type="term" value="P:DNA replication"/>
    <property type="evidence" value="ECO:0007669"/>
    <property type="project" value="UniProtKB-KW"/>
</dbReference>
<evidence type="ECO:0000256" key="4">
    <source>
        <dbReference type="ARBA" id="ARBA00022763"/>
    </source>
</evidence>
<dbReference type="NCBIfam" id="TIGR01075">
    <property type="entry name" value="uvrD"/>
    <property type="match status" value="1"/>
</dbReference>
<evidence type="ECO:0000256" key="16">
    <source>
        <dbReference type="PROSITE-ProRule" id="PRU00560"/>
    </source>
</evidence>
<dbReference type="STRING" id="319939.SAMN05216263_10711"/>
<dbReference type="PANTHER" id="PTHR11070">
    <property type="entry name" value="UVRD / RECB / PCRA DNA HELICASE FAMILY MEMBER"/>
    <property type="match status" value="1"/>
</dbReference>
<evidence type="ECO:0000256" key="7">
    <source>
        <dbReference type="ARBA" id="ARBA00022840"/>
    </source>
</evidence>
<dbReference type="PROSITE" id="PS51217">
    <property type="entry name" value="UVRD_HELICASE_CTER"/>
    <property type="match status" value="1"/>
</dbReference>
<protein>
    <recommendedName>
        <fullName evidence="15">DNA helicase II</fullName>
        <ecNumber evidence="12">5.6.2.4</ecNumber>
    </recommendedName>
    <alternativeName>
        <fullName evidence="13">DNA 3'-5' helicase II</fullName>
    </alternativeName>
</protein>
<dbReference type="GO" id="GO:0005829">
    <property type="term" value="C:cytosol"/>
    <property type="evidence" value="ECO:0007669"/>
    <property type="project" value="TreeGrafter"/>
</dbReference>
<dbReference type="FunFam" id="3.40.50.300:FF:001201">
    <property type="entry name" value="ATP-dependent DNA helicase UvrD2"/>
    <property type="match status" value="1"/>
</dbReference>
<evidence type="ECO:0000256" key="8">
    <source>
        <dbReference type="ARBA" id="ARBA00023125"/>
    </source>
</evidence>
<accession>A0A1I0TZB0</accession>
<proteinExistence type="inferred from homology"/>
<dbReference type="Gene3D" id="3.40.50.300">
    <property type="entry name" value="P-loop containing nucleotide triphosphate hydrolases"/>
    <property type="match status" value="2"/>
</dbReference>
<evidence type="ECO:0000256" key="10">
    <source>
        <dbReference type="ARBA" id="ARBA00023235"/>
    </source>
</evidence>
<evidence type="ECO:0000256" key="5">
    <source>
        <dbReference type="ARBA" id="ARBA00022801"/>
    </source>
</evidence>
<comment type="similarity">
    <text evidence="1">Belongs to the helicase family. UvrD subfamily.</text>
</comment>
<dbReference type="PROSITE" id="PS51198">
    <property type="entry name" value="UVRD_HELICASE_ATP_BIND"/>
    <property type="match status" value="1"/>
</dbReference>
<sequence>MQNDPELLIASLNDAQVQAVAAPLGRQLVLAGAGSGKTRVLVHRIAWLILTEGASPHSILSVTFTNKAAAEMRHRIEQLLGINPAGMWVGTFHGLAHRLLRAHWQEAGLAENFQILDGDDQQRLIKRVIRDLGLDEQRWPARQAQWFINGQKDEGLRPQHIQAGGDLFLATMLKIYEAYEAACARTGVIDFSELLLRALDLWRDKPSLLAHYQRRFRHLLVDEFQDTNAVQYAWLRLLAQGGESLMVVGDDDQSIYGWRGARIENIQQFASDFPDVQTIRLEQNYRSTAAILKAANALIANNNGRLGKELWTDGPDGEPLGLYAAYNEHDEARYVVESIESALKDGMTRSEIAILYRSNAQSRVLEEALLREKIPYRIYGGQRFFERAEIKNAMAYLRLLDGRGNDAALERVINVPPRGIGEKTVESIREFARAQDVSMWEAIRLLLANKGLSGRAASALAVFVELVENLAAKVLEMPLHLMTQTVIEQTGLITYHKEEKGEKGQARVENLEELVSAARAFENSEEDEELTPLQAFLSHASLEAGEAQADAFEDSVQLMTLHSAKGLEFPLVFLVGMEEGLFPHKMSMEEPGRLEEERRLAYVGVTRAMQRLVLTYAETRRLYGSETYNKVSRFVREIPASLVREVRLGNTVSRPMAGSAPRTPSMFSGAEVPETGFTLGQRVQHALFGEGTILNFEGAGAQARVQVKFESEGSKWLMLAYAKLQPL</sequence>
<evidence type="ECO:0000313" key="20">
    <source>
        <dbReference type="EMBL" id="MWK58991.1"/>
    </source>
</evidence>
<feature type="binding site" evidence="16">
    <location>
        <begin position="31"/>
        <end position="38"/>
    </location>
    <ligand>
        <name>ATP</name>
        <dbReference type="ChEBI" id="CHEBI:30616"/>
    </ligand>
</feature>
<evidence type="ECO:0000256" key="2">
    <source>
        <dbReference type="ARBA" id="ARBA00022705"/>
    </source>
</evidence>